<dbReference type="RefSeq" id="WP_184384610.1">
    <property type="nucleotide sequence ID" value="NZ_JACIDJ010000004.1"/>
</dbReference>
<dbReference type="Gene3D" id="1.10.530.10">
    <property type="match status" value="1"/>
</dbReference>
<accession>A0A840AGB5</accession>
<sequence>MRNFPAFSALAWAVIISLTLASEGVRAQPLSPTQLCRAAIATAEREASLPPGLLQAIGRVESGRADPITGEFGPWPWAINAEGRGHFFPDRAAAIAGVEALRARGVRVVDVGCMQVNLHFHPQAFPDLATAFDPLANARYAARFLTDLQSRTPDWLQAAGHYHSHTPHLAEAYRARIAAAWPEAQARLAQDRALATRGVPRVAALSNGEERAQILAGAPGGGRGLDSYRARPVVIAGRGPPALAMASAPPPVPVTAASRRLPWYRPPSE</sequence>
<comment type="caution">
    <text evidence="1">The sequence shown here is derived from an EMBL/GenBank/DDBJ whole genome shotgun (WGS) entry which is preliminary data.</text>
</comment>
<dbReference type="SUPFAM" id="SSF53955">
    <property type="entry name" value="Lysozyme-like"/>
    <property type="match status" value="1"/>
</dbReference>
<evidence type="ECO:0008006" key="3">
    <source>
        <dbReference type="Google" id="ProtNLM"/>
    </source>
</evidence>
<reference evidence="1 2" key="1">
    <citation type="submission" date="2020-08" db="EMBL/GenBank/DDBJ databases">
        <title>Genomic Encyclopedia of Type Strains, Phase IV (KMG-IV): sequencing the most valuable type-strain genomes for metagenomic binning, comparative biology and taxonomic classification.</title>
        <authorList>
            <person name="Goeker M."/>
        </authorList>
    </citation>
    <scope>NUCLEOTIDE SEQUENCE [LARGE SCALE GENOMIC DNA]</scope>
    <source>
        <strain evidence="1 2">DSM 19979</strain>
    </source>
</reference>
<evidence type="ECO:0000313" key="1">
    <source>
        <dbReference type="EMBL" id="MBB3899125.1"/>
    </source>
</evidence>
<dbReference type="InterPro" id="IPR023346">
    <property type="entry name" value="Lysozyme-like_dom_sf"/>
</dbReference>
<organism evidence="1 2">
    <name type="scientific">Roseococcus suduntuyensis</name>
    <dbReference type="NCBI Taxonomy" id="455361"/>
    <lineage>
        <taxon>Bacteria</taxon>
        <taxon>Pseudomonadati</taxon>
        <taxon>Pseudomonadota</taxon>
        <taxon>Alphaproteobacteria</taxon>
        <taxon>Acetobacterales</taxon>
        <taxon>Roseomonadaceae</taxon>
        <taxon>Roseococcus</taxon>
    </lineage>
</organism>
<gene>
    <name evidence="1" type="ORF">GGQ83_002573</name>
</gene>
<evidence type="ECO:0000313" key="2">
    <source>
        <dbReference type="Proteomes" id="UP000553193"/>
    </source>
</evidence>
<proteinExistence type="predicted"/>
<dbReference type="Proteomes" id="UP000553193">
    <property type="component" value="Unassembled WGS sequence"/>
</dbReference>
<protein>
    <recommendedName>
        <fullName evidence="3">Transglycosylase SLT domain-containing protein</fullName>
    </recommendedName>
</protein>
<dbReference type="AlphaFoldDB" id="A0A840AGB5"/>
<dbReference type="EMBL" id="JACIDJ010000004">
    <property type="protein sequence ID" value="MBB3899125.1"/>
    <property type="molecule type" value="Genomic_DNA"/>
</dbReference>
<keyword evidence="2" id="KW-1185">Reference proteome</keyword>
<name>A0A840AGB5_9PROT</name>